<dbReference type="SUPFAM" id="SSF89155">
    <property type="entry name" value="TorD-like"/>
    <property type="match status" value="1"/>
</dbReference>
<organism evidence="3 4">
    <name type="scientific">Streptosporangium pseudovulgare</name>
    <dbReference type="NCBI Taxonomy" id="35765"/>
    <lineage>
        <taxon>Bacteria</taxon>
        <taxon>Bacillati</taxon>
        <taxon>Actinomycetota</taxon>
        <taxon>Actinomycetes</taxon>
        <taxon>Streptosporangiales</taxon>
        <taxon>Streptosporangiaceae</taxon>
        <taxon>Streptosporangium</taxon>
    </lineage>
</organism>
<feature type="region of interest" description="Disordered" evidence="2">
    <location>
        <begin position="1"/>
        <end position="42"/>
    </location>
</feature>
<keyword evidence="4" id="KW-1185">Reference proteome</keyword>
<gene>
    <name evidence="3" type="ORF">GCM10010140_04740</name>
</gene>
<dbReference type="Proteomes" id="UP000611554">
    <property type="component" value="Unassembled WGS sequence"/>
</dbReference>
<sequence length="251" mass="26718">MYDATGSGRDSHDDDRPTGRPGENRTRTVGRAGTGAGTSRDGRRVVMSVLDGGVRTAHMVASVLLGRPDEGMREAWPLLARSVATLPFGEVRNRLTAFLVHVAATSQTALEAHHAAVLGPGRSRRFRLASHSPGDAAGRQEALHRFEDAFRTAGFGLSGEEPADHLAAVCELSARGAVEPAVQLLREHRAGLAELRGELEEEGSPYAHIVAAVQATIPPAGPRATPGALRRAEPVHRLVTPYGEPARFTTR</sequence>
<dbReference type="InterPro" id="IPR003765">
    <property type="entry name" value="NO3_reductase_chaperone_NarJ"/>
</dbReference>
<evidence type="ECO:0000256" key="1">
    <source>
        <dbReference type="ARBA" id="ARBA00023063"/>
    </source>
</evidence>
<dbReference type="Pfam" id="PF02613">
    <property type="entry name" value="Nitrate_red_del"/>
    <property type="match status" value="1"/>
</dbReference>
<evidence type="ECO:0000313" key="4">
    <source>
        <dbReference type="Proteomes" id="UP000611554"/>
    </source>
</evidence>
<reference evidence="4" key="1">
    <citation type="journal article" date="2019" name="Int. J. Syst. Evol. Microbiol.">
        <title>The Global Catalogue of Microorganisms (GCM) 10K type strain sequencing project: providing services to taxonomists for standard genome sequencing and annotation.</title>
        <authorList>
            <consortium name="The Broad Institute Genomics Platform"/>
            <consortium name="The Broad Institute Genome Sequencing Center for Infectious Disease"/>
            <person name="Wu L."/>
            <person name="Ma J."/>
        </authorList>
    </citation>
    <scope>NUCLEOTIDE SEQUENCE [LARGE SCALE GENOMIC DNA]</scope>
    <source>
        <strain evidence="4">JCM 3115</strain>
    </source>
</reference>
<evidence type="ECO:0008006" key="5">
    <source>
        <dbReference type="Google" id="ProtNLM"/>
    </source>
</evidence>
<evidence type="ECO:0000313" key="3">
    <source>
        <dbReference type="EMBL" id="GGP79295.1"/>
    </source>
</evidence>
<feature type="compositionally biased region" description="Basic and acidic residues" evidence="2">
    <location>
        <begin position="9"/>
        <end position="26"/>
    </location>
</feature>
<protein>
    <recommendedName>
        <fullName evidence="5">Nitrate reductase molybdenum cofactor assembly chaperone</fullName>
    </recommendedName>
</protein>
<accession>A0ABQ2QGT2</accession>
<proteinExistence type="predicted"/>
<dbReference type="EMBL" id="BMQJ01000001">
    <property type="protein sequence ID" value="GGP79295.1"/>
    <property type="molecule type" value="Genomic_DNA"/>
</dbReference>
<comment type="caution">
    <text evidence="3">The sequence shown here is derived from an EMBL/GenBank/DDBJ whole genome shotgun (WGS) entry which is preliminary data.</text>
</comment>
<dbReference type="PANTHER" id="PTHR43680:SF2">
    <property type="entry name" value="NITRATE REDUCTASE MOLYBDENUM COFACTOR ASSEMBLY CHAPERONE NARJ"/>
    <property type="match status" value="1"/>
</dbReference>
<dbReference type="InterPro" id="IPR036411">
    <property type="entry name" value="TorD-like_sf"/>
</dbReference>
<keyword evidence="1" id="KW-0534">Nitrate assimilation</keyword>
<dbReference type="InterPro" id="IPR020945">
    <property type="entry name" value="DMSO/NO3_reduct_chaperone"/>
</dbReference>
<evidence type="ECO:0000256" key="2">
    <source>
        <dbReference type="SAM" id="MobiDB-lite"/>
    </source>
</evidence>
<name>A0ABQ2QGT2_9ACTN</name>
<dbReference type="PANTHER" id="PTHR43680">
    <property type="entry name" value="NITRATE REDUCTASE MOLYBDENUM COFACTOR ASSEMBLY CHAPERONE"/>
    <property type="match status" value="1"/>
</dbReference>